<organism evidence="2 3">
    <name type="scientific">Candidatus Buchananbacteria bacterium CG10_big_fil_rev_8_21_14_0_10_42_9</name>
    <dbReference type="NCBI Taxonomy" id="1974526"/>
    <lineage>
        <taxon>Bacteria</taxon>
        <taxon>Candidatus Buchananiibacteriota</taxon>
    </lineage>
</organism>
<evidence type="ECO:0000313" key="3">
    <source>
        <dbReference type="Proteomes" id="UP000230935"/>
    </source>
</evidence>
<evidence type="ECO:0000313" key="2">
    <source>
        <dbReference type="EMBL" id="PIS04751.1"/>
    </source>
</evidence>
<reference evidence="3" key="1">
    <citation type="submission" date="2017-09" db="EMBL/GenBank/DDBJ databases">
        <title>Depth-based differentiation of microbial function through sediment-hosted aquifers and enrichment of novel symbionts in the deep terrestrial subsurface.</title>
        <authorList>
            <person name="Probst A.J."/>
            <person name="Ladd B."/>
            <person name="Jarett J.K."/>
            <person name="Geller-Mcgrath D.E."/>
            <person name="Sieber C.M.K."/>
            <person name="Emerson J.B."/>
            <person name="Anantharaman K."/>
            <person name="Thomas B.C."/>
            <person name="Malmstrom R."/>
            <person name="Stieglmeier M."/>
            <person name="Klingl A."/>
            <person name="Woyke T."/>
            <person name="Ryan C.M."/>
            <person name="Banfield J.F."/>
        </authorList>
    </citation>
    <scope>NUCLEOTIDE SEQUENCE [LARGE SCALE GENOMIC DNA]</scope>
</reference>
<dbReference type="Proteomes" id="UP000230935">
    <property type="component" value="Unassembled WGS sequence"/>
</dbReference>
<dbReference type="Gene3D" id="3.30.700.10">
    <property type="entry name" value="Glycoprotein, Type 4 Pilin"/>
    <property type="match status" value="1"/>
</dbReference>
<keyword evidence="1" id="KW-0472">Membrane</keyword>
<comment type="caution">
    <text evidence="2">The sequence shown here is derived from an EMBL/GenBank/DDBJ whole genome shotgun (WGS) entry which is preliminary data.</text>
</comment>
<sequence>MSIHSKLGLTLLEILIVITIVMLITVLAVTTFGGLVFSSNLEEAARKIQLDLRRARQSSLAGTDNKTWGVHFENVAGTDYYEIFYTDTDYGAGTASETIYLPAGISFSSPEASASSTVIFTRISGEVDASVTTTIQSINADTKDIAVQTFGQIVTE</sequence>
<feature type="transmembrane region" description="Helical" evidence="1">
    <location>
        <begin position="14"/>
        <end position="37"/>
    </location>
</feature>
<accession>A0A2H0W2N2</accession>
<dbReference type="EMBL" id="PEZZ01000037">
    <property type="protein sequence ID" value="PIS04751.1"/>
    <property type="molecule type" value="Genomic_DNA"/>
</dbReference>
<evidence type="ECO:0000256" key="1">
    <source>
        <dbReference type="SAM" id="Phobius"/>
    </source>
</evidence>
<gene>
    <name evidence="2" type="ORF">COT81_04810</name>
</gene>
<keyword evidence="1" id="KW-0812">Transmembrane</keyword>
<protein>
    <recommendedName>
        <fullName evidence="4">General secretion pathway GspH domain-containing protein</fullName>
    </recommendedName>
</protein>
<name>A0A2H0W2N2_9BACT</name>
<dbReference type="AlphaFoldDB" id="A0A2H0W2N2"/>
<dbReference type="SUPFAM" id="SSF54523">
    <property type="entry name" value="Pili subunits"/>
    <property type="match status" value="1"/>
</dbReference>
<evidence type="ECO:0008006" key="4">
    <source>
        <dbReference type="Google" id="ProtNLM"/>
    </source>
</evidence>
<proteinExistence type="predicted"/>
<dbReference type="InterPro" id="IPR045584">
    <property type="entry name" value="Pilin-like"/>
</dbReference>
<keyword evidence="1" id="KW-1133">Transmembrane helix</keyword>